<dbReference type="GO" id="GO:0016787">
    <property type="term" value="F:hydrolase activity"/>
    <property type="evidence" value="ECO:0007669"/>
    <property type="project" value="UniProtKB-KW"/>
</dbReference>
<evidence type="ECO:0000259" key="1">
    <source>
        <dbReference type="PROSITE" id="PS51831"/>
    </source>
</evidence>
<dbReference type="GeneID" id="7271340"/>
<dbReference type="SUPFAM" id="SSF109604">
    <property type="entry name" value="HD-domain/PDEase-like"/>
    <property type="match status" value="1"/>
</dbReference>
<dbReference type="PANTHER" id="PTHR33594">
    <property type="entry name" value="SUPERFAMILY HYDROLASE, PUTATIVE (AFU_ORTHOLOGUE AFUA_1G03035)-RELATED"/>
    <property type="match status" value="1"/>
</dbReference>
<evidence type="ECO:0000313" key="2">
    <source>
        <dbReference type="EMBL" id="ACL17706.1"/>
    </source>
</evidence>
<gene>
    <name evidence="2" type="ordered locus">Mpal_2427</name>
</gene>
<name>B8GEK5_METPE</name>
<dbReference type="HOGENOM" id="CLU_036524_3_1_2"/>
<dbReference type="NCBIfam" id="TIGR00277">
    <property type="entry name" value="HDIG"/>
    <property type="match status" value="1"/>
</dbReference>
<sequence>MQEQIERIIVYVQTVFEESGSHGFDHTLRVTRLCEGLGEDEGADMRVVLPAALLHDIGRPLEEKQGIAHEKAGAVIAEEFLRSIGYDKTLIPKITHAIRTHRYRSENRPGTLEAMVLSDADKLDAMGAIGIARTFMQAGERNRTMTDATDHIHEKLLKLKGMMYTRGARGMAEKRHTVLNKYLQAFEAELSH</sequence>
<dbReference type="KEGG" id="mpl:Mpal_2427"/>
<dbReference type="OrthoDB" id="17914at2157"/>
<reference evidence="2 3" key="1">
    <citation type="journal article" date="2015" name="Genome Announc.">
        <title>Complete Genome Sequence of Methanosphaerula palustris E1-9CT, a Hydrogenotrophic Methanogen Isolated from a Minerotrophic Fen Peatland.</title>
        <authorList>
            <person name="Cadillo-Quiroz H."/>
            <person name="Browne P."/>
            <person name="Kyrpides N."/>
            <person name="Woyke T."/>
            <person name="Goodwin L."/>
            <person name="Detter C."/>
            <person name="Yavitt J.B."/>
            <person name="Zinder S.H."/>
        </authorList>
    </citation>
    <scope>NUCLEOTIDE SEQUENCE [LARGE SCALE GENOMIC DNA]</scope>
    <source>
        <strain evidence="3">ATCC BAA-1556 / DSM 19958 / E1-9c</strain>
    </source>
</reference>
<dbReference type="CDD" id="cd00077">
    <property type="entry name" value="HDc"/>
    <property type="match status" value="1"/>
</dbReference>
<keyword evidence="3" id="KW-1185">Reference proteome</keyword>
<dbReference type="SMART" id="SM00471">
    <property type="entry name" value="HDc"/>
    <property type="match status" value="1"/>
</dbReference>
<dbReference type="RefSeq" id="WP_012619025.1">
    <property type="nucleotide sequence ID" value="NC_011832.1"/>
</dbReference>
<protein>
    <submittedName>
        <fullName evidence="2">Metal dependent phosphohydrolase</fullName>
    </submittedName>
</protein>
<proteinExistence type="predicted"/>
<dbReference type="InterPro" id="IPR003607">
    <property type="entry name" value="HD/PDEase_dom"/>
</dbReference>
<dbReference type="EMBL" id="CP001338">
    <property type="protein sequence ID" value="ACL17706.1"/>
    <property type="molecule type" value="Genomic_DNA"/>
</dbReference>
<evidence type="ECO:0000313" key="3">
    <source>
        <dbReference type="Proteomes" id="UP000002457"/>
    </source>
</evidence>
<organism evidence="2 3">
    <name type="scientific">Methanosphaerula palustris (strain ATCC BAA-1556 / DSM 19958 / E1-9c)</name>
    <dbReference type="NCBI Taxonomy" id="521011"/>
    <lineage>
        <taxon>Archaea</taxon>
        <taxon>Methanobacteriati</taxon>
        <taxon>Methanobacteriota</taxon>
        <taxon>Stenosarchaea group</taxon>
        <taxon>Methanomicrobia</taxon>
        <taxon>Methanomicrobiales</taxon>
        <taxon>Methanoregulaceae</taxon>
        <taxon>Methanosphaerula</taxon>
    </lineage>
</organism>
<dbReference type="InterPro" id="IPR006675">
    <property type="entry name" value="HDIG_dom"/>
</dbReference>
<dbReference type="STRING" id="521011.Mpal_2427"/>
<dbReference type="Proteomes" id="UP000002457">
    <property type="component" value="Chromosome"/>
</dbReference>
<dbReference type="PROSITE" id="PS51831">
    <property type="entry name" value="HD"/>
    <property type="match status" value="1"/>
</dbReference>
<accession>B8GEK5</accession>
<dbReference type="Pfam" id="PF01966">
    <property type="entry name" value="HD"/>
    <property type="match status" value="1"/>
</dbReference>
<dbReference type="PANTHER" id="PTHR33594:SF1">
    <property type="entry name" value="HD_PDEASE DOMAIN-CONTAINING PROTEIN"/>
    <property type="match status" value="1"/>
</dbReference>
<dbReference type="InterPro" id="IPR006674">
    <property type="entry name" value="HD_domain"/>
</dbReference>
<dbReference type="Gene3D" id="1.10.3210.50">
    <property type="match status" value="1"/>
</dbReference>
<feature type="domain" description="HD" evidence="1">
    <location>
        <begin position="23"/>
        <end position="126"/>
    </location>
</feature>
<keyword evidence="2" id="KW-0378">Hydrolase</keyword>
<dbReference type="AlphaFoldDB" id="B8GEK5"/>
<dbReference type="eggNOG" id="arCOG01860">
    <property type="taxonomic scope" value="Archaea"/>
</dbReference>